<feature type="domain" description="Tyrosine-protein phosphatase" evidence="4">
    <location>
        <begin position="443"/>
        <end position="662"/>
    </location>
</feature>
<dbReference type="InterPro" id="IPR000242">
    <property type="entry name" value="PTP_cat"/>
</dbReference>
<dbReference type="GO" id="GO:0045905">
    <property type="term" value="P:positive regulation of translational termination"/>
    <property type="evidence" value="ECO:0007669"/>
    <property type="project" value="TreeGrafter"/>
</dbReference>
<evidence type="ECO:0000313" key="7">
    <source>
        <dbReference type="Proteomes" id="UP000046392"/>
    </source>
</evidence>
<dbReference type="InterPro" id="IPR016130">
    <property type="entry name" value="Tyr_Pase_AS"/>
</dbReference>
<reference evidence="8" key="1">
    <citation type="submission" date="2017-02" db="UniProtKB">
        <authorList>
            <consortium name="WormBaseParasite"/>
        </authorList>
    </citation>
    <scope>IDENTIFICATION</scope>
</reference>
<dbReference type="InterPro" id="IPR029021">
    <property type="entry name" value="Prot-tyrosine_phosphatase-like"/>
</dbReference>
<comment type="similarity">
    <text evidence="1">Belongs to the JMJD6 family.</text>
</comment>
<proteinExistence type="inferred from homology"/>
<evidence type="ECO:0000256" key="3">
    <source>
        <dbReference type="ARBA" id="ARBA00082904"/>
    </source>
</evidence>
<dbReference type="SMART" id="SM00194">
    <property type="entry name" value="PTPc"/>
    <property type="match status" value="1"/>
</dbReference>
<comment type="catalytic activity">
    <reaction evidence="2">
        <text>L-lysyl-[protein] + 2-oxoglutarate + O2 = 4-hydroxy-L-lysyl-[protein] + succinate + CO2</text>
        <dbReference type="Rhea" id="RHEA:57156"/>
        <dbReference type="Rhea" id="RHEA-COMP:9752"/>
        <dbReference type="Rhea" id="RHEA-COMP:15084"/>
        <dbReference type="ChEBI" id="CHEBI:15379"/>
        <dbReference type="ChEBI" id="CHEBI:16526"/>
        <dbReference type="ChEBI" id="CHEBI:16810"/>
        <dbReference type="ChEBI" id="CHEBI:29969"/>
        <dbReference type="ChEBI" id="CHEBI:30031"/>
        <dbReference type="ChEBI" id="CHEBI:141495"/>
    </reaction>
</comment>
<dbReference type="Gene3D" id="3.90.190.10">
    <property type="entry name" value="Protein tyrosine phosphatase superfamily"/>
    <property type="match status" value="2"/>
</dbReference>
<dbReference type="SUPFAM" id="SSF51197">
    <property type="entry name" value="Clavaminate synthase-like"/>
    <property type="match status" value="1"/>
</dbReference>
<dbReference type="PROSITE" id="PS00383">
    <property type="entry name" value="TYR_PHOSPHATASE_1"/>
    <property type="match status" value="1"/>
</dbReference>
<dbReference type="GO" id="GO:0043565">
    <property type="term" value="F:sequence-specific DNA binding"/>
    <property type="evidence" value="ECO:0007669"/>
    <property type="project" value="TreeGrafter"/>
</dbReference>
<dbReference type="PANTHER" id="PTHR12480">
    <property type="entry name" value="ARGININE DEMETHYLASE AND LYSYL-HYDROXYLASE JMJD"/>
    <property type="match status" value="1"/>
</dbReference>
<dbReference type="Pfam" id="PF02373">
    <property type="entry name" value="JmjC"/>
    <property type="match status" value="1"/>
</dbReference>
<dbReference type="PANTHER" id="PTHR12480:SF6">
    <property type="entry name" value="2-OXOGLUTARATE AND IRON-DEPENDENT OXYGENASE JMJD4"/>
    <property type="match status" value="1"/>
</dbReference>
<dbReference type="SMART" id="SM00404">
    <property type="entry name" value="PTPc_motif"/>
    <property type="match status" value="1"/>
</dbReference>
<dbReference type="SMART" id="SM00558">
    <property type="entry name" value="JmjC"/>
    <property type="match status" value="1"/>
</dbReference>
<dbReference type="GO" id="GO:0005737">
    <property type="term" value="C:cytoplasm"/>
    <property type="evidence" value="ECO:0007669"/>
    <property type="project" value="TreeGrafter"/>
</dbReference>
<feature type="domain" description="JmjC" evidence="6">
    <location>
        <begin position="104"/>
        <end position="263"/>
    </location>
</feature>
<keyword evidence="7" id="KW-1185">Reference proteome</keyword>
<dbReference type="Pfam" id="PF00102">
    <property type="entry name" value="Y_phosphatase"/>
    <property type="match status" value="2"/>
</dbReference>
<evidence type="ECO:0000259" key="5">
    <source>
        <dbReference type="PROSITE" id="PS50056"/>
    </source>
</evidence>
<dbReference type="SUPFAM" id="SSF52799">
    <property type="entry name" value="(Phosphotyrosine protein) phosphatases II"/>
    <property type="match status" value="2"/>
</dbReference>
<dbReference type="InterPro" id="IPR003347">
    <property type="entry name" value="JmjC_dom"/>
</dbReference>
<dbReference type="WBParaSite" id="SPAL_0000709800.1">
    <property type="protein sequence ID" value="SPAL_0000709800.1"/>
    <property type="gene ID" value="SPAL_0000709800"/>
</dbReference>
<dbReference type="AlphaFoldDB" id="A0A0N5BMF8"/>
<evidence type="ECO:0000259" key="6">
    <source>
        <dbReference type="PROSITE" id="PS51184"/>
    </source>
</evidence>
<feature type="domain" description="Tyrosine specific protein phosphatases" evidence="5">
    <location>
        <begin position="907"/>
        <end position="980"/>
    </location>
</feature>
<evidence type="ECO:0000256" key="1">
    <source>
        <dbReference type="ARBA" id="ARBA00038068"/>
    </source>
</evidence>
<sequence length="1018" mass="121408">MQRIKYTDRKETLRLFQEFMLQNKPCIFEDQFTKDWDAREVWSNDNETLNIDYLKKVYGNLECPVIINEHTSECVEMSFADYVEEYIFRGKYGYLKDWHFQSLCYKNGLDQVYKLFSILNFDWINNERWTTSSDDNPFGEDYRFLYLGTKGTWTKFHCDVMGSYSWSANIIGRKIWYFIPIGNEKFFVDNNSGDTYINDIRERRTLWKEAGVFEVVQNPGEVIFVPSGMWHQVHNEELTLSLNHNFINSANIELIYDLLKKRKVDVKKEIDDVISMNIYTNQEVNKIIENILKLDIKINFEMFYQLLEKVKNDREVFVKTFDANNIDNPLIDIKEINKENIHKISEGHCKCNEDICQNCLYLMMKLDLTIVNKLLFEFQRSEFLEKRRLRRKYPQLYKWKRKFEKANFSRYGCVALDPRYIPEIVISTRKEFKQIGKYKVILNYHNAYDDRKLVKTNGTPYNFNIYPVRIPHITFSLFVCDYPKNSYAEFWEMVFSLDISTIFAILSCRGDYVNTTTSYYFPQNKEVFGRVTVSRESEDSFLTEYYVYKYSITKGSVAKDVYIYDVYHWKPYKLPYTEKCIIEIYDIMRNLPTNSRVLIHSEESICTRISSIIFFVNIYEYMTHNKTFDKPMSIITNVREQIPGSYIGIGDYNIIMKSIYESLYLDGYFNDKKCYEKANASFELYRSRRMHNRGKFEDNIVPFLSFACDISVGRVLEILHKACKIRMYNNKETLQKLCKRFYKSQEVEDGQIKNNYPDIPCQDEFTIDFGNFNIEPGNIDGYVHANMIQYKCKNNTQRQIIMTQNPHKNAIDEMLELIYSYNVSIIIHITSYDELTDTNFPSYIPRNVDKKVVHEEFTIVVEDSEIDSETGFKISFCKISTKYQSTKRFVHVLITNWYSKEFMTDEKVVVNAYNTFLRYVEPKRPAIIHCDDGIGRTGVLTLFIHILDFLGESENFNILNHLEFLRKRRLYAVPNGEKIIFTIQCLYEYFKFQLYELNPAVYHRFGDITRNIKHIHQW</sequence>
<dbReference type="GO" id="GO:0016706">
    <property type="term" value="F:2-oxoglutarate-dependent dioxygenase activity"/>
    <property type="evidence" value="ECO:0007669"/>
    <property type="project" value="TreeGrafter"/>
</dbReference>
<protein>
    <recommendedName>
        <fullName evidence="3">Jumonji domain-containing protein 4</fullName>
    </recommendedName>
</protein>
<dbReference type="Gene3D" id="2.60.120.650">
    <property type="entry name" value="Cupin"/>
    <property type="match status" value="1"/>
</dbReference>
<dbReference type="InterPro" id="IPR050910">
    <property type="entry name" value="JMJD6_ArgDemeth/LysHydrox"/>
</dbReference>
<evidence type="ECO:0000313" key="8">
    <source>
        <dbReference type="WBParaSite" id="SPAL_0000709800.1"/>
    </source>
</evidence>
<evidence type="ECO:0000256" key="2">
    <source>
        <dbReference type="ARBA" id="ARBA00047762"/>
    </source>
</evidence>
<dbReference type="GO" id="GO:0004725">
    <property type="term" value="F:protein tyrosine phosphatase activity"/>
    <property type="evidence" value="ECO:0007669"/>
    <property type="project" value="InterPro"/>
</dbReference>
<dbReference type="PROSITE" id="PS51184">
    <property type="entry name" value="JMJC"/>
    <property type="match status" value="1"/>
</dbReference>
<dbReference type="GO" id="GO:0005634">
    <property type="term" value="C:nucleus"/>
    <property type="evidence" value="ECO:0007669"/>
    <property type="project" value="TreeGrafter"/>
</dbReference>
<name>A0A0N5BMF8_STREA</name>
<dbReference type="PROSITE" id="PS50055">
    <property type="entry name" value="TYR_PHOSPHATASE_PTP"/>
    <property type="match status" value="2"/>
</dbReference>
<dbReference type="PRINTS" id="PR00700">
    <property type="entry name" value="PRTYPHPHTASE"/>
</dbReference>
<organism evidence="7 8">
    <name type="scientific">Strongyloides papillosus</name>
    <name type="common">Intestinal threadworm</name>
    <dbReference type="NCBI Taxonomy" id="174720"/>
    <lineage>
        <taxon>Eukaryota</taxon>
        <taxon>Metazoa</taxon>
        <taxon>Ecdysozoa</taxon>
        <taxon>Nematoda</taxon>
        <taxon>Chromadorea</taxon>
        <taxon>Rhabditida</taxon>
        <taxon>Tylenchina</taxon>
        <taxon>Panagrolaimomorpha</taxon>
        <taxon>Strongyloidoidea</taxon>
        <taxon>Strongyloididae</taxon>
        <taxon>Strongyloides</taxon>
    </lineage>
</organism>
<dbReference type="InterPro" id="IPR003595">
    <property type="entry name" value="Tyr_Pase_cat"/>
</dbReference>
<evidence type="ECO:0000259" key="4">
    <source>
        <dbReference type="PROSITE" id="PS50055"/>
    </source>
</evidence>
<feature type="domain" description="Tyrosine-protein phosphatase" evidence="4">
    <location>
        <begin position="753"/>
        <end position="989"/>
    </location>
</feature>
<accession>A0A0N5BMF8</accession>
<dbReference type="InterPro" id="IPR000387">
    <property type="entry name" value="Tyr_Pase_dom"/>
</dbReference>
<dbReference type="Proteomes" id="UP000046392">
    <property type="component" value="Unplaced"/>
</dbReference>
<dbReference type="PROSITE" id="PS50056">
    <property type="entry name" value="TYR_PHOSPHATASE_2"/>
    <property type="match status" value="1"/>
</dbReference>